<dbReference type="GO" id="GO:0007018">
    <property type="term" value="P:microtubule-based movement"/>
    <property type="evidence" value="ECO:0007669"/>
    <property type="project" value="InterPro"/>
</dbReference>
<dbReference type="Proteomes" id="UP000792457">
    <property type="component" value="Unassembled WGS sequence"/>
</dbReference>
<feature type="chain" id="PRO_5035481153" evidence="2">
    <location>
        <begin position="18"/>
        <end position="103"/>
    </location>
</feature>
<dbReference type="OrthoDB" id="8193082at2759"/>
<protein>
    <submittedName>
        <fullName evidence="3">Uncharacterized protein</fullName>
    </submittedName>
</protein>
<sequence>MFLCGNHLIHIIPISLAVSLLWAAQKLNLSSSPHRRKRHSSGEDEPSGPPVTFRTDYGGVIHKSPPPVPPALLRRIGVREVSGVGKNIKHWYYAEFIAYQSQQ</sequence>
<dbReference type="AlphaFoldDB" id="A0A8K0P8X0"/>
<proteinExistence type="predicted"/>
<reference evidence="3" key="1">
    <citation type="submission" date="2013-04" db="EMBL/GenBank/DDBJ databases">
        <authorList>
            <person name="Qu J."/>
            <person name="Murali S.C."/>
            <person name="Bandaranaike D."/>
            <person name="Bellair M."/>
            <person name="Blankenburg K."/>
            <person name="Chao H."/>
            <person name="Dinh H."/>
            <person name="Doddapaneni H."/>
            <person name="Downs B."/>
            <person name="Dugan-Rocha S."/>
            <person name="Elkadiri S."/>
            <person name="Gnanaolivu R.D."/>
            <person name="Hernandez B."/>
            <person name="Javaid M."/>
            <person name="Jayaseelan J.C."/>
            <person name="Lee S."/>
            <person name="Li M."/>
            <person name="Ming W."/>
            <person name="Munidasa M."/>
            <person name="Muniz J."/>
            <person name="Nguyen L."/>
            <person name="Ongeri F."/>
            <person name="Osuji N."/>
            <person name="Pu L.-L."/>
            <person name="Puazo M."/>
            <person name="Qu C."/>
            <person name="Quiroz J."/>
            <person name="Raj R."/>
            <person name="Weissenberger G."/>
            <person name="Xin Y."/>
            <person name="Zou X."/>
            <person name="Han Y."/>
            <person name="Richards S."/>
            <person name="Worley K."/>
            <person name="Muzny D."/>
            <person name="Gibbs R."/>
        </authorList>
    </citation>
    <scope>NUCLEOTIDE SEQUENCE</scope>
    <source>
        <strain evidence="3">Sampled in the wild</strain>
    </source>
</reference>
<evidence type="ECO:0000256" key="1">
    <source>
        <dbReference type="SAM" id="MobiDB-lite"/>
    </source>
</evidence>
<accession>A0A8K0P8X0</accession>
<dbReference type="PANTHER" id="PTHR21608:SF7">
    <property type="entry name" value="KINESIN-LIKE PROTEIN CG14535"/>
    <property type="match status" value="1"/>
</dbReference>
<dbReference type="GO" id="GO:0003777">
    <property type="term" value="F:microtubule motor activity"/>
    <property type="evidence" value="ECO:0007669"/>
    <property type="project" value="InterPro"/>
</dbReference>
<name>A0A8K0P8X0_LADFU</name>
<gene>
    <name evidence="3" type="ORF">J437_LFUL007388</name>
</gene>
<evidence type="ECO:0000313" key="4">
    <source>
        <dbReference type="Proteomes" id="UP000792457"/>
    </source>
</evidence>
<evidence type="ECO:0000256" key="2">
    <source>
        <dbReference type="SAM" id="SignalP"/>
    </source>
</evidence>
<dbReference type="InterPro" id="IPR027640">
    <property type="entry name" value="Kinesin-like_fam"/>
</dbReference>
<reference evidence="3" key="2">
    <citation type="submission" date="2017-10" db="EMBL/GenBank/DDBJ databases">
        <title>Ladona fulva Genome sequencing and assembly.</title>
        <authorList>
            <person name="Murali S."/>
            <person name="Richards S."/>
            <person name="Bandaranaike D."/>
            <person name="Bellair M."/>
            <person name="Blankenburg K."/>
            <person name="Chao H."/>
            <person name="Dinh H."/>
            <person name="Doddapaneni H."/>
            <person name="Dugan-Rocha S."/>
            <person name="Elkadiri S."/>
            <person name="Gnanaolivu R."/>
            <person name="Hernandez B."/>
            <person name="Skinner E."/>
            <person name="Javaid M."/>
            <person name="Lee S."/>
            <person name="Li M."/>
            <person name="Ming W."/>
            <person name="Munidasa M."/>
            <person name="Muniz J."/>
            <person name="Nguyen L."/>
            <person name="Hughes D."/>
            <person name="Osuji N."/>
            <person name="Pu L.-L."/>
            <person name="Puazo M."/>
            <person name="Qu C."/>
            <person name="Quiroz J."/>
            <person name="Raj R."/>
            <person name="Weissenberger G."/>
            <person name="Xin Y."/>
            <person name="Zou X."/>
            <person name="Han Y."/>
            <person name="Worley K."/>
            <person name="Muzny D."/>
            <person name="Gibbs R."/>
        </authorList>
    </citation>
    <scope>NUCLEOTIDE SEQUENCE</scope>
    <source>
        <strain evidence="3">Sampled in the wild</strain>
    </source>
</reference>
<dbReference type="EMBL" id="KZ312453">
    <property type="protein sequence ID" value="KAG8240455.1"/>
    <property type="molecule type" value="Genomic_DNA"/>
</dbReference>
<dbReference type="PANTHER" id="PTHR21608">
    <property type="entry name" value="KINESIN-LIKE PROTEIN CG14535"/>
    <property type="match status" value="1"/>
</dbReference>
<feature type="region of interest" description="Disordered" evidence="1">
    <location>
        <begin position="30"/>
        <end position="60"/>
    </location>
</feature>
<keyword evidence="4" id="KW-1185">Reference proteome</keyword>
<organism evidence="3 4">
    <name type="scientific">Ladona fulva</name>
    <name type="common">Scarce chaser dragonfly</name>
    <name type="synonym">Libellula fulva</name>
    <dbReference type="NCBI Taxonomy" id="123851"/>
    <lineage>
        <taxon>Eukaryota</taxon>
        <taxon>Metazoa</taxon>
        <taxon>Ecdysozoa</taxon>
        <taxon>Arthropoda</taxon>
        <taxon>Hexapoda</taxon>
        <taxon>Insecta</taxon>
        <taxon>Pterygota</taxon>
        <taxon>Palaeoptera</taxon>
        <taxon>Odonata</taxon>
        <taxon>Epiprocta</taxon>
        <taxon>Anisoptera</taxon>
        <taxon>Libelluloidea</taxon>
        <taxon>Libellulidae</taxon>
        <taxon>Ladona</taxon>
    </lineage>
</organism>
<evidence type="ECO:0000313" key="3">
    <source>
        <dbReference type="EMBL" id="KAG8240455.1"/>
    </source>
</evidence>
<comment type="caution">
    <text evidence="3">The sequence shown here is derived from an EMBL/GenBank/DDBJ whole genome shotgun (WGS) entry which is preliminary data.</text>
</comment>
<feature type="signal peptide" evidence="2">
    <location>
        <begin position="1"/>
        <end position="17"/>
    </location>
</feature>
<keyword evidence="2" id="KW-0732">Signal</keyword>